<organism evidence="3 4">
    <name type="scientific">Kocuria varians</name>
    <name type="common">Micrococcus varians</name>
    <dbReference type="NCBI Taxonomy" id="1272"/>
    <lineage>
        <taxon>Bacteria</taxon>
        <taxon>Bacillati</taxon>
        <taxon>Actinomycetota</taxon>
        <taxon>Actinomycetes</taxon>
        <taxon>Micrococcales</taxon>
        <taxon>Micrococcaceae</taxon>
        <taxon>Kocuria</taxon>
    </lineage>
</organism>
<dbReference type="PANTHER" id="PTHR13696:SF52">
    <property type="entry name" value="PARA FAMILY PROTEIN CT_582"/>
    <property type="match status" value="1"/>
</dbReference>
<dbReference type="STRING" id="1272.GCA_900014985_00215"/>
<dbReference type="InterPro" id="IPR050678">
    <property type="entry name" value="DNA_Partitioning_ATPase"/>
</dbReference>
<dbReference type="InterPro" id="IPR002586">
    <property type="entry name" value="CobQ/CobB/MinD/ParA_Nub-bd_dom"/>
</dbReference>
<dbReference type="RefSeq" id="WP_068467058.1">
    <property type="nucleotide sequence ID" value="NZ_BJNW01000010.1"/>
</dbReference>
<evidence type="ECO:0000256" key="1">
    <source>
        <dbReference type="SAM" id="MobiDB-lite"/>
    </source>
</evidence>
<evidence type="ECO:0000313" key="4">
    <source>
        <dbReference type="Proteomes" id="UP000315730"/>
    </source>
</evidence>
<dbReference type="OrthoDB" id="345269at2"/>
<sequence length="279" mass="29860">MQIVSISSLKGGVGKSSVVLGLASAALEAQVPTLVVDLDPHGDASTALGVRAAPGQDVGSVLRRPRKGAMASVATVSPWTRHPITPEVRGTRHHAGWQPWGSPTARGPVLDVAPGSAASSHLDHATYRAKDLKRLETALHGLDRYELVLIDCPPTLSALTRMAWAASHMVLSVAEPSLFSVAGTRRTMTALAQFENSRIWAVPDAGVIVNRFRDGSDEQQHRVRELQDLFGQLVVDPVLPDAPAVQQAQGAAWPVHRWPGTAAEDVSRRFSTVLQGMMH</sequence>
<comment type="caution">
    <text evidence="3">The sequence shown here is derived from an EMBL/GenBank/DDBJ whole genome shotgun (WGS) entry which is preliminary data.</text>
</comment>
<evidence type="ECO:0000259" key="2">
    <source>
        <dbReference type="Pfam" id="PF01656"/>
    </source>
</evidence>
<dbReference type="Proteomes" id="UP000315730">
    <property type="component" value="Unassembled WGS sequence"/>
</dbReference>
<dbReference type="CDD" id="cd02042">
    <property type="entry name" value="ParAB_family"/>
    <property type="match status" value="1"/>
</dbReference>
<proteinExistence type="predicted"/>
<evidence type="ECO:0000313" key="3">
    <source>
        <dbReference type="EMBL" id="GEC99206.1"/>
    </source>
</evidence>
<dbReference type="AlphaFoldDB" id="A0A4Y4D3N2"/>
<feature type="region of interest" description="Disordered" evidence="1">
    <location>
        <begin position="82"/>
        <end position="101"/>
    </location>
</feature>
<reference evidence="3 4" key="1">
    <citation type="submission" date="2019-06" db="EMBL/GenBank/DDBJ databases">
        <title>Whole genome shotgun sequence of Kocuria varians NBRC 15358.</title>
        <authorList>
            <person name="Hosoyama A."/>
            <person name="Uohara A."/>
            <person name="Ohji S."/>
            <person name="Ichikawa N."/>
        </authorList>
    </citation>
    <scope>NUCLEOTIDE SEQUENCE [LARGE SCALE GENOMIC DNA]</scope>
    <source>
        <strain evidence="3 4">NBRC 15358</strain>
    </source>
</reference>
<dbReference type="Gene3D" id="3.40.50.300">
    <property type="entry name" value="P-loop containing nucleotide triphosphate hydrolases"/>
    <property type="match status" value="1"/>
</dbReference>
<dbReference type="InterPro" id="IPR027417">
    <property type="entry name" value="P-loop_NTPase"/>
</dbReference>
<feature type="domain" description="CobQ/CobB/MinD/ParA nucleotide binding" evidence="2">
    <location>
        <begin position="5"/>
        <end position="249"/>
    </location>
</feature>
<dbReference type="Pfam" id="PF01656">
    <property type="entry name" value="CbiA"/>
    <property type="match status" value="1"/>
</dbReference>
<gene>
    <name evidence="3" type="ORF">KVA01_13610</name>
</gene>
<dbReference type="PANTHER" id="PTHR13696">
    <property type="entry name" value="P-LOOP CONTAINING NUCLEOSIDE TRIPHOSPHATE HYDROLASE"/>
    <property type="match status" value="1"/>
</dbReference>
<name>A0A4Y4D3N2_KOCVA</name>
<protein>
    <submittedName>
        <fullName evidence="3">Chromosome partitioning ATPase</fullName>
    </submittedName>
</protein>
<keyword evidence="4" id="KW-1185">Reference proteome</keyword>
<accession>A0A4Y4D3N2</accession>
<dbReference type="EMBL" id="BJNW01000010">
    <property type="protein sequence ID" value="GEC99206.1"/>
    <property type="molecule type" value="Genomic_DNA"/>
</dbReference>
<dbReference type="SUPFAM" id="SSF52540">
    <property type="entry name" value="P-loop containing nucleoside triphosphate hydrolases"/>
    <property type="match status" value="1"/>
</dbReference>